<evidence type="ECO:0000256" key="5">
    <source>
        <dbReference type="ARBA" id="ARBA00022679"/>
    </source>
</evidence>
<organism evidence="17 18">
    <name type="scientific">Vibrio gazogenes DSM 21264 = NBRC 103151</name>
    <dbReference type="NCBI Taxonomy" id="1123492"/>
    <lineage>
        <taxon>Bacteria</taxon>
        <taxon>Pseudomonadati</taxon>
        <taxon>Pseudomonadota</taxon>
        <taxon>Gammaproteobacteria</taxon>
        <taxon>Vibrionales</taxon>
        <taxon>Vibrionaceae</taxon>
        <taxon>Vibrio</taxon>
    </lineage>
</organism>
<dbReference type="InterPro" id="IPR043128">
    <property type="entry name" value="Rev_trsase/Diguanyl_cyclase"/>
</dbReference>
<evidence type="ECO:0000256" key="10">
    <source>
        <dbReference type="ARBA" id="ARBA00022842"/>
    </source>
</evidence>
<dbReference type="Gene3D" id="1.10.150.20">
    <property type="entry name" value="5' to 3' exonuclease, C-terminal subdomain"/>
    <property type="match status" value="1"/>
</dbReference>
<dbReference type="SUPFAM" id="SSF56672">
    <property type="entry name" value="DNA/RNA polymerases"/>
    <property type="match status" value="1"/>
</dbReference>
<keyword evidence="11 15" id="KW-0239">DNA-directed DNA polymerase</keyword>
<dbReference type="InterPro" id="IPR050116">
    <property type="entry name" value="DNA_polymerase-Y"/>
</dbReference>
<dbReference type="Pfam" id="PF11799">
    <property type="entry name" value="IMS_C"/>
    <property type="match status" value="1"/>
</dbReference>
<sequence length="369" mass="41587">MLLDSQFNTRDSVSRMTMTNKIIHIDLDCYYAAVEARDDPSLRGIPLAIGGSQFGRGVLSTCSYEARQYGIRSAMPTAHALRLCPHLTVISGNMEKYKAVSQQIREIFTRYTDVIEPLSLDEAYLDVTHTKLFQGSATLIAQDIRKTIESELNLTASAGVAPIKFVAKVASDINKPNGICVIPPSELHSFIEVLDLGKIPGVGKVTLEKLHKLGLFYGKDVKAYEHHLLVKHFGRFGQTLWDRCHGIDKRTVDVSRVRKSVGVERTFSADIYTEAECLAVIDRLYPDLVTRLEKVSPEKEIIRQGIKLKFDDFKQTTVEHKQQTLDKDFFTALLRDALLRQQSRGIRLIGLSVGLNVEQSEKEQMSFDW</sequence>
<dbReference type="InterPro" id="IPR001126">
    <property type="entry name" value="UmuC"/>
</dbReference>
<comment type="cofactor">
    <cofactor evidence="15">
        <name>Mg(2+)</name>
        <dbReference type="ChEBI" id="CHEBI:18420"/>
    </cofactor>
    <text evidence="15">Binds 2 magnesium ions per subunit.</text>
</comment>
<dbReference type="PANTHER" id="PTHR11076:SF33">
    <property type="entry name" value="DNA POLYMERASE KAPPA"/>
    <property type="match status" value="1"/>
</dbReference>
<evidence type="ECO:0000256" key="3">
    <source>
        <dbReference type="ARBA" id="ARBA00022457"/>
    </source>
</evidence>
<dbReference type="EMBL" id="FQUH01000003">
    <property type="protein sequence ID" value="SHE86580.1"/>
    <property type="molecule type" value="Genomic_DNA"/>
</dbReference>
<keyword evidence="8 15" id="KW-0479">Metal-binding</keyword>
<dbReference type="PROSITE" id="PS50173">
    <property type="entry name" value="UMUC"/>
    <property type="match status" value="1"/>
</dbReference>
<keyword evidence="18" id="KW-1185">Reference proteome</keyword>
<evidence type="ECO:0000256" key="8">
    <source>
        <dbReference type="ARBA" id="ARBA00022723"/>
    </source>
</evidence>
<evidence type="ECO:0000256" key="4">
    <source>
        <dbReference type="ARBA" id="ARBA00022490"/>
    </source>
</evidence>
<evidence type="ECO:0000313" key="17">
    <source>
        <dbReference type="EMBL" id="SHE86580.1"/>
    </source>
</evidence>
<keyword evidence="10 15" id="KW-0460">Magnesium</keyword>
<evidence type="ECO:0000259" key="16">
    <source>
        <dbReference type="PROSITE" id="PS50173"/>
    </source>
</evidence>
<evidence type="ECO:0000256" key="11">
    <source>
        <dbReference type="ARBA" id="ARBA00022932"/>
    </source>
</evidence>
<keyword evidence="7 15" id="KW-0235">DNA replication</keyword>
<dbReference type="Pfam" id="PF00817">
    <property type="entry name" value="IMS"/>
    <property type="match status" value="1"/>
</dbReference>
<evidence type="ECO:0000313" key="18">
    <source>
        <dbReference type="Proteomes" id="UP000184159"/>
    </source>
</evidence>
<comment type="function">
    <text evidence="15">Poorly processive, error-prone DNA polymerase involved in untargeted mutagenesis. Copies undamaged DNA at stalled replication forks, which arise in vivo from mismatched or misaligned primer ends. These misaligned primers can be extended by PolIV. Exhibits no 3'-5' exonuclease (proofreading) activity. May be involved in translesional synthesis, in conjunction with the beta clamp from PolIII.</text>
</comment>
<dbReference type="FunFam" id="3.40.1170.60:FF:000001">
    <property type="entry name" value="DNA polymerase IV"/>
    <property type="match status" value="1"/>
</dbReference>
<comment type="similarity">
    <text evidence="2 15">Belongs to the DNA polymerase type-Y family.</text>
</comment>
<dbReference type="FunFam" id="1.10.150.20:FF:000019">
    <property type="entry name" value="DNA polymerase IV"/>
    <property type="match status" value="1"/>
</dbReference>
<comment type="catalytic activity">
    <reaction evidence="14 15">
        <text>DNA(n) + a 2'-deoxyribonucleoside 5'-triphosphate = DNA(n+1) + diphosphate</text>
        <dbReference type="Rhea" id="RHEA:22508"/>
        <dbReference type="Rhea" id="RHEA-COMP:17339"/>
        <dbReference type="Rhea" id="RHEA-COMP:17340"/>
        <dbReference type="ChEBI" id="CHEBI:33019"/>
        <dbReference type="ChEBI" id="CHEBI:61560"/>
        <dbReference type="ChEBI" id="CHEBI:173112"/>
        <dbReference type="EC" id="2.7.7.7"/>
    </reaction>
</comment>
<keyword evidence="9 15" id="KW-0227">DNA damage</keyword>
<dbReference type="InterPro" id="IPR053848">
    <property type="entry name" value="IMS_HHH_1"/>
</dbReference>
<dbReference type="GO" id="GO:0005829">
    <property type="term" value="C:cytosol"/>
    <property type="evidence" value="ECO:0007669"/>
    <property type="project" value="TreeGrafter"/>
</dbReference>
<dbReference type="InterPro" id="IPR036775">
    <property type="entry name" value="DNA_pol_Y-fam_lit_finger_sf"/>
</dbReference>
<keyword evidence="13 15" id="KW-0234">DNA repair</keyword>
<evidence type="ECO:0000256" key="6">
    <source>
        <dbReference type="ARBA" id="ARBA00022695"/>
    </source>
</evidence>
<keyword evidence="12 15" id="KW-0238">DNA-binding</keyword>
<dbReference type="GO" id="GO:0006281">
    <property type="term" value="P:DNA repair"/>
    <property type="evidence" value="ECO:0007669"/>
    <property type="project" value="UniProtKB-UniRule"/>
</dbReference>
<keyword evidence="4 15" id="KW-0963">Cytoplasm</keyword>
<dbReference type="GO" id="GO:0000287">
    <property type="term" value="F:magnesium ion binding"/>
    <property type="evidence" value="ECO:0007669"/>
    <property type="project" value="UniProtKB-UniRule"/>
</dbReference>
<dbReference type="FunFam" id="3.30.70.270:FF:000002">
    <property type="entry name" value="DNA polymerase IV"/>
    <property type="match status" value="1"/>
</dbReference>
<dbReference type="Gene3D" id="3.30.1490.100">
    <property type="entry name" value="DNA polymerase, Y-family, little finger domain"/>
    <property type="match status" value="1"/>
</dbReference>
<evidence type="ECO:0000256" key="1">
    <source>
        <dbReference type="ARBA" id="ARBA00004496"/>
    </source>
</evidence>
<dbReference type="NCBIfam" id="NF002677">
    <property type="entry name" value="PRK02406.1"/>
    <property type="match status" value="1"/>
</dbReference>
<dbReference type="GO" id="GO:0042276">
    <property type="term" value="P:error-prone translesion synthesis"/>
    <property type="evidence" value="ECO:0007669"/>
    <property type="project" value="TreeGrafter"/>
</dbReference>
<evidence type="ECO:0000256" key="12">
    <source>
        <dbReference type="ARBA" id="ARBA00023125"/>
    </source>
</evidence>
<evidence type="ECO:0000256" key="14">
    <source>
        <dbReference type="ARBA" id="ARBA00049244"/>
    </source>
</evidence>
<dbReference type="GO" id="GO:0009432">
    <property type="term" value="P:SOS response"/>
    <property type="evidence" value="ECO:0007669"/>
    <property type="project" value="UniProtKB-ARBA"/>
</dbReference>
<keyword evidence="5 15" id="KW-0808">Transferase</keyword>
<feature type="binding site" evidence="15">
    <location>
        <position position="26"/>
    </location>
    <ligand>
        <name>Mg(2+)</name>
        <dbReference type="ChEBI" id="CHEBI:18420"/>
    </ligand>
</feature>
<keyword evidence="3 15" id="KW-0515">Mutator protein</keyword>
<name>A0A1M4WZF6_VIBGA</name>
<dbReference type="CDD" id="cd03586">
    <property type="entry name" value="PolY_Pol_IV_kappa"/>
    <property type="match status" value="1"/>
</dbReference>
<dbReference type="PANTHER" id="PTHR11076">
    <property type="entry name" value="DNA REPAIR POLYMERASE UMUC / TRANSFERASE FAMILY MEMBER"/>
    <property type="match status" value="1"/>
</dbReference>
<protein>
    <recommendedName>
        <fullName evidence="15">DNA polymerase IV</fullName>
        <shortName evidence="15">Pol IV</shortName>
        <ecNumber evidence="15">2.7.7.7</ecNumber>
    </recommendedName>
</protein>
<comment type="subunit">
    <text evidence="15">Monomer.</text>
</comment>
<dbReference type="EC" id="2.7.7.7" evidence="15"/>
<feature type="binding site" evidence="15">
    <location>
        <position position="121"/>
    </location>
    <ligand>
        <name>Mg(2+)</name>
        <dbReference type="ChEBI" id="CHEBI:18420"/>
    </ligand>
</feature>
<dbReference type="SUPFAM" id="SSF100879">
    <property type="entry name" value="Lesion bypass DNA polymerase (Y-family), little finger domain"/>
    <property type="match status" value="1"/>
</dbReference>
<dbReference type="InterPro" id="IPR022880">
    <property type="entry name" value="DNApol_IV"/>
</dbReference>
<dbReference type="Pfam" id="PF21999">
    <property type="entry name" value="IMS_HHH_1"/>
    <property type="match status" value="1"/>
</dbReference>
<feature type="active site" evidence="15">
    <location>
        <position position="122"/>
    </location>
</feature>
<dbReference type="Gene3D" id="3.40.1170.60">
    <property type="match status" value="1"/>
</dbReference>
<feature type="domain" description="UmuC" evidence="16">
    <location>
        <begin position="22"/>
        <end position="203"/>
    </location>
</feature>
<dbReference type="InterPro" id="IPR043502">
    <property type="entry name" value="DNA/RNA_pol_sf"/>
</dbReference>
<reference evidence="18" key="1">
    <citation type="submission" date="2016-11" db="EMBL/GenBank/DDBJ databases">
        <authorList>
            <person name="Varghese N."/>
            <person name="Submissions S."/>
        </authorList>
    </citation>
    <scope>NUCLEOTIDE SEQUENCE [LARGE SCALE GENOMIC DNA]</scope>
    <source>
        <strain evidence="18">DSM 21264</strain>
    </source>
</reference>
<gene>
    <name evidence="15" type="primary">dinB</name>
    <name evidence="17" type="ORF">SAMN02745781_00960</name>
</gene>
<dbReference type="AlphaFoldDB" id="A0A1M4WZF6"/>
<evidence type="ECO:0000256" key="9">
    <source>
        <dbReference type="ARBA" id="ARBA00022763"/>
    </source>
</evidence>
<evidence type="ECO:0000256" key="13">
    <source>
        <dbReference type="ARBA" id="ARBA00023204"/>
    </source>
</evidence>
<dbReference type="HAMAP" id="MF_01113">
    <property type="entry name" value="DNApol_IV"/>
    <property type="match status" value="1"/>
</dbReference>
<accession>A0A1M4WZF6</accession>
<evidence type="ECO:0000256" key="15">
    <source>
        <dbReference type="HAMAP-Rule" id="MF_01113"/>
    </source>
</evidence>
<comment type="subcellular location">
    <subcellularLocation>
        <location evidence="1 15">Cytoplasm</location>
    </subcellularLocation>
</comment>
<keyword evidence="6 15" id="KW-0548">Nucleotidyltransferase</keyword>
<dbReference type="GO" id="GO:0003684">
    <property type="term" value="F:damaged DNA binding"/>
    <property type="evidence" value="ECO:0007669"/>
    <property type="project" value="InterPro"/>
</dbReference>
<evidence type="ECO:0000256" key="7">
    <source>
        <dbReference type="ARBA" id="ARBA00022705"/>
    </source>
</evidence>
<dbReference type="GO" id="GO:0006261">
    <property type="term" value="P:DNA-templated DNA replication"/>
    <property type="evidence" value="ECO:0007669"/>
    <property type="project" value="UniProtKB-UniRule"/>
</dbReference>
<dbReference type="GO" id="GO:0003887">
    <property type="term" value="F:DNA-directed DNA polymerase activity"/>
    <property type="evidence" value="ECO:0007669"/>
    <property type="project" value="UniProtKB-UniRule"/>
</dbReference>
<proteinExistence type="inferred from homology"/>
<feature type="site" description="Substrate discrimination" evidence="15">
    <location>
        <position position="31"/>
    </location>
</feature>
<dbReference type="InterPro" id="IPR017961">
    <property type="entry name" value="DNA_pol_Y-fam_little_finger"/>
</dbReference>
<evidence type="ECO:0000256" key="2">
    <source>
        <dbReference type="ARBA" id="ARBA00010945"/>
    </source>
</evidence>
<dbReference type="Proteomes" id="UP000184159">
    <property type="component" value="Unassembled WGS sequence"/>
</dbReference>
<dbReference type="Gene3D" id="3.30.70.270">
    <property type="match status" value="1"/>
</dbReference>